<dbReference type="PANTHER" id="PTHR43710">
    <property type="entry name" value="2-HYDROXYACYL-COA LYASE"/>
    <property type="match status" value="1"/>
</dbReference>
<evidence type="ECO:0000256" key="2">
    <source>
        <dbReference type="ARBA" id="ARBA00022723"/>
    </source>
</evidence>
<dbReference type="SUPFAM" id="SSF51556">
    <property type="entry name" value="Metallo-dependent hydrolases"/>
    <property type="match status" value="1"/>
</dbReference>
<keyword evidence="2" id="KW-0479">Metal-binding</keyword>
<sequence>MFLRFCGSARHFGRDIIMPNLKSSVTTTASAVEYMDEVLKALSPGSTFFPLMTLPRRQHKSRCCWCSCSTRARCCFPMWSSTAACSSWPSSPTAASSRRHHSPCPSDFLSVPIGAMSMYSYFCPEPLCKGKWKEMDWHTAGWIFLNTFIDRRRRRRRSSTSRLSTADRSFVSLAPGCMNAQYMLQHRRPWPCRLRRSLPCALRGPREWPTRTFIVLFLAEGSPAPVVVSEGANTMDVGRPVLVQNAPRTRLDAGTWGTMGIGLGYCIAAAVAEPE</sequence>
<keyword evidence="3" id="KW-0460">Magnesium</keyword>
<proteinExistence type="predicted"/>
<evidence type="ECO:0000256" key="4">
    <source>
        <dbReference type="ARBA" id="ARBA00023239"/>
    </source>
</evidence>
<dbReference type="EMBL" id="CM007647">
    <property type="protein sequence ID" value="ONL95621.1"/>
    <property type="molecule type" value="Genomic_DNA"/>
</dbReference>
<dbReference type="InterPro" id="IPR029061">
    <property type="entry name" value="THDP-binding"/>
</dbReference>
<accession>A0A1D6JUF7</accession>
<protein>
    <submittedName>
        <fullName evidence="5">Sodium/hydrogen exchanger 2</fullName>
    </submittedName>
</protein>
<comment type="cofactor">
    <cofactor evidence="1">
        <name>thiamine diphosphate</name>
        <dbReference type="ChEBI" id="CHEBI:58937"/>
    </cofactor>
</comment>
<evidence type="ECO:0000256" key="3">
    <source>
        <dbReference type="ARBA" id="ARBA00022842"/>
    </source>
</evidence>
<evidence type="ECO:0000256" key="1">
    <source>
        <dbReference type="ARBA" id="ARBA00001964"/>
    </source>
</evidence>
<reference evidence="5" key="1">
    <citation type="submission" date="2015-12" db="EMBL/GenBank/DDBJ databases">
        <title>Update maize B73 reference genome by single molecule sequencing technologies.</title>
        <authorList>
            <consortium name="Maize Genome Sequencing Project"/>
            <person name="Ware D."/>
        </authorList>
    </citation>
    <scope>NUCLEOTIDE SEQUENCE [LARGE SCALE GENOMIC DNA]</scope>
    <source>
        <tissue evidence="5">Seedling</tissue>
    </source>
</reference>
<gene>
    <name evidence="5" type="ORF">ZEAMMB73_Zm00001d028330</name>
</gene>
<dbReference type="GO" id="GO:0046872">
    <property type="term" value="F:metal ion binding"/>
    <property type="evidence" value="ECO:0007669"/>
    <property type="project" value="UniProtKB-KW"/>
</dbReference>
<name>A0A1D6JUF7_MAIZE</name>
<dbReference type="ExpressionAtlas" id="A0A1D6JUF7">
    <property type="expression patterns" value="baseline and differential"/>
</dbReference>
<dbReference type="InterPro" id="IPR045025">
    <property type="entry name" value="HACL1-like"/>
</dbReference>
<dbReference type="Gene3D" id="3.40.50.970">
    <property type="match status" value="1"/>
</dbReference>
<dbReference type="AlphaFoldDB" id="A0A1D6JUF7"/>
<dbReference type="GO" id="GO:0030976">
    <property type="term" value="F:thiamine pyrophosphate binding"/>
    <property type="evidence" value="ECO:0007669"/>
    <property type="project" value="InterPro"/>
</dbReference>
<organism evidence="5">
    <name type="scientific">Zea mays</name>
    <name type="common">Maize</name>
    <dbReference type="NCBI Taxonomy" id="4577"/>
    <lineage>
        <taxon>Eukaryota</taxon>
        <taxon>Viridiplantae</taxon>
        <taxon>Streptophyta</taxon>
        <taxon>Embryophyta</taxon>
        <taxon>Tracheophyta</taxon>
        <taxon>Spermatophyta</taxon>
        <taxon>Magnoliopsida</taxon>
        <taxon>Liliopsida</taxon>
        <taxon>Poales</taxon>
        <taxon>Poaceae</taxon>
        <taxon>PACMAD clade</taxon>
        <taxon>Panicoideae</taxon>
        <taxon>Andropogonodae</taxon>
        <taxon>Andropogoneae</taxon>
        <taxon>Tripsacinae</taxon>
        <taxon>Zea</taxon>
    </lineage>
</organism>
<dbReference type="SUPFAM" id="SSF52518">
    <property type="entry name" value="Thiamin diphosphate-binding fold (THDP-binding)"/>
    <property type="match status" value="1"/>
</dbReference>
<dbReference type="PANTHER" id="PTHR43710:SF2">
    <property type="entry name" value="2-HYDROXYACYL-COA LYASE 1"/>
    <property type="match status" value="1"/>
</dbReference>
<dbReference type="GO" id="GO:0016829">
    <property type="term" value="F:lyase activity"/>
    <property type="evidence" value="ECO:0007669"/>
    <property type="project" value="UniProtKB-KW"/>
</dbReference>
<evidence type="ECO:0000313" key="5">
    <source>
        <dbReference type="EMBL" id="ONL95621.1"/>
    </source>
</evidence>
<dbReference type="InterPro" id="IPR032466">
    <property type="entry name" value="Metal_Hydrolase"/>
</dbReference>
<keyword evidence="4" id="KW-0456">Lyase</keyword>